<evidence type="ECO:0000313" key="4">
    <source>
        <dbReference type="EMBL" id="SES94435.1"/>
    </source>
</evidence>
<organism evidence="3 6">
    <name type="scientific">Myxococcus fulvus</name>
    <dbReference type="NCBI Taxonomy" id="33"/>
    <lineage>
        <taxon>Bacteria</taxon>
        <taxon>Pseudomonadati</taxon>
        <taxon>Myxococcota</taxon>
        <taxon>Myxococcia</taxon>
        <taxon>Myxococcales</taxon>
        <taxon>Cystobacterineae</taxon>
        <taxon>Myxococcaceae</taxon>
        <taxon>Myxococcus</taxon>
    </lineage>
</organism>
<feature type="chain" id="PRO_5023031973" description="Lipoprotein" evidence="2">
    <location>
        <begin position="20"/>
        <end position="557"/>
    </location>
</feature>
<feature type="region of interest" description="Disordered" evidence="1">
    <location>
        <begin position="444"/>
        <end position="557"/>
    </location>
</feature>
<evidence type="ECO:0000313" key="5">
    <source>
        <dbReference type="Proteomes" id="UP000183760"/>
    </source>
</evidence>
<evidence type="ECO:0000256" key="2">
    <source>
        <dbReference type="SAM" id="SignalP"/>
    </source>
</evidence>
<dbReference type="Gene3D" id="2.160.20.10">
    <property type="entry name" value="Single-stranded right-handed beta-helix, Pectin lyase-like"/>
    <property type="match status" value="1"/>
</dbReference>
<feature type="compositionally biased region" description="Polar residues" evidence="1">
    <location>
        <begin position="513"/>
        <end position="522"/>
    </location>
</feature>
<sequence>MRKTWTLGALGAALGAVLAAGGCYDFDAARKRCLDEGRCEQVPDAGRCIPNTAIDDTPDDTFEDSDCDGVDGRASEGLFVDPVTGDDVNGTGTRDAPLRTLGHALSLVRQWDGGAPTRVYLAGGAYQEGELTLDVPVSLHGGYAGRDGGWRRAGTQVAQLEAGPTALTVRGLSDAGIVLEYLRVRSADGQAPGQPSIALRVIGSDVRLRHTVLTAGHGAAGQDGANGDAGAPGPDGGEGGTTPDGGPLIPGDGGVGGINLACPGEGSRAGGDGAPGVHKAAGIMGAPGQPQAGDPPTGGTGGAGGRHDVKDCSASPSTCSCAAGDGFAGDAGIAGIPGDAGTLGAGMGTLSEVDGTWTVGTGQNGGAGEAGRSGTGGGGGGSGGSCTIQSDPQLPEPASPGGSGGGAGGCGGQGGQGGGGGGASIGLLVFDSNVALETATSIETLGGGAGGRGGAGGLGGPGGEGGPIVPRTNLEDMTYRSGAGGAGGKGGNGGAGGPGGGGGGGPSVGIWCTRSQVTQDDAGTTITQGPGGDGGPSTGPAGEPGASVPTWGCPTSP</sequence>
<feature type="compositionally biased region" description="Gly residues" evidence="1">
    <location>
        <begin position="233"/>
        <end position="243"/>
    </location>
</feature>
<dbReference type="InterPro" id="IPR012334">
    <property type="entry name" value="Pectin_lyas_fold"/>
</dbReference>
<dbReference type="STRING" id="1334629.MFUL124B02_04155"/>
<evidence type="ECO:0000313" key="3">
    <source>
        <dbReference type="EMBL" id="GEN05807.1"/>
    </source>
</evidence>
<feature type="region of interest" description="Disordered" evidence="1">
    <location>
        <begin position="354"/>
        <end position="416"/>
    </location>
</feature>
<feature type="region of interest" description="Disordered" evidence="1">
    <location>
        <begin position="217"/>
        <end position="315"/>
    </location>
</feature>
<feature type="compositionally biased region" description="Gly residues" evidence="1">
    <location>
        <begin position="445"/>
        <end position="466"/>
    </location>
</feature>
<feature type="compositionally biased region" description="Gly residues" evidence="1">
    <location>
        <begin position="482"/>
        <end position="507"/>
    </location>
</feature>
<feature type="compositionally biased region" description="Low complexity" evidence="1">
    <location>
        <begin position="286"/>
        <end position="295"/>
    </location>
</feature>
<reference evidence="3 6" key="2">
    <citation type="submission" date="2019-07" db="EMBL/GenBank/DDBJ databases">
        <title>Whole genome shotgun sequence of Myxococcus fulvus NBRC 100333.</title>
        <authorList>
            <person name="Hosoyama A."/>
            <person name="Uohara A."/>
            <person name="Ohji S."/>
            <person name="Ichikawa N."/>
        </authorList>
    </citation>
    <scope>NUCLEOTIDE SEQUENCE [LARGE SCALE GENOMIC DNA]</scope>
    <source>
        <strain evidence="3 6">NBRC 100333</strain>
    </source>
</reference>
<dbReference type="Proteomes" id="UP000321514">
    <property type="component" value="Unassembled WGS sequence"/>
</dbReference>
<feature type="compositionally biased region" description="Gly residues" evidence="1">
    <location>
        <begin position="401"/>
        <end position="416"/>
    </location>
</feature>
<keyword evidence="2" id="KW-0732">Signal</keyword>
<keyword evidence="5" id="KW-1185">Reference proteome</keyword>
<dbReference type="RefSeq" id="WP_074948911.1">
    <property type="nucleotide sequence ID" value="NZ_BJXR01000012.1"/>
</dbReference>
<name>A0A511SW80_MYXFU</name>
<feature type="compositionally biased region" description="Gly residues" evidence="1">
    <location>
        <begin position="362"/>
        <end position="384"/>
    </location>
</feature>
<dbReference type="AlphaFoldDB" id="A0A511SW80"/>
<protein>
    <recommendedName>
        <fullName evidence="7">Lipoprotein</fullName>
    </recommendedName>
</protein>
<reference evidence="4 5" key="1">
    <citation type="submission" date="2016-10" db="EMBL/GenBank/DDBJ databases">
        <authorList>
            <person name="Varghese N."/>
            <person name="Submissions S."/>
        </authorList>
    </citation>
    <scope>NUCLEOTIDE SEQUENCE [LARGE SCALE GENOMIC DNA]</scope>
    <source>
        <strain evidence="4 5">DSM 16525</strain>
    </source>
</reference>
<evidence type="ECO:0000256" key="1">
    <source>
        <dbReference type="SAM" id="MobiDB-lite"/>
    </source>
</evidence>
<proteinExistence type="predicted"/>
<dbReference type="Proteomes" id="UP000183760">
    <property type="component" value="Unassembled WGS sequence"/>
</dbReference>
<dbReference type="PROSITE" id="PS51257">
    <property type="entry name" value="PROKAR_LIPOPROTEIN"/>
    <property type="match status" value="1"/>
</dbReference>
<gene>
    <name evidence="3" type="ORF">MFU01_08440</name>
    <name evidence="4" type="ORF">SAMN05443572_101645</name>
</gene>
<comment type="caution">
    <text evidence="3">The sequence shown here is derived from an EMBL/GenBank/DDBJ whole genome shotgun (WGS) entry which is preliminary data.</text>
</comment>
<dbReference type="EMBL" id="FOIB01000001">
    <property type="protein sequence ID" value="SES94435.1"/>
    <property type="molecule type" value="Genomic_DNA"/>
</dbReference>
<dbReference type="EMBL" id="BJXR01000012">
    <property type="protein sequence ID" value="GEN05807.1"/>
    <property type="molecule type" value="Genomic_DNA"/>
</dbReference>
<accession>A0A511SW80</accession>
<feature type="compositionally biased region" description="Low complexity" evidence="1">
    <location>
        <begin position="217"/>
        <end position="232"/>
    </location>
</feature>
<evidence type="ECO:0000313" key="6">
    <source>
        <dbReference type="Proteomes" id="UP000321514"/>
    </source>
</evidence>
<evidence type="ECO:0008006" key="7">
    <source>
        <dbReference type="Google" id="ProtNLM"/>
    </source>
</evidence>
<feature type="signal peptide" evidence="2">
    <location>
        <begin position="1"/>
        <end position="19"/>
    </location>
</feature>